<dbReference type="SUPFAM" id="SSF56281">
    <property type="entry name" value="Metallo-hydrolase/oxidoreductase"/>
    <property type="match status" value="1"/>
</dbReference>
<protein>
    <recommendedName>
        <fullName evidence="3">Lactamase</fullName>
    </recommendedName>
</protein>
<organism evidence="1 2">
    <name type="scientific">Candidatus Terrybacteria bacterium CG10_big_fil_rev_8_21_14_0_10_41_10</name>
    <dbReference type="NCBI Taxonomy" id="1975026"/>
    <lineage>
        <taxon>Bacteria</taxon>
        <taxon>Candidatus Terryibacteriota</taxon>
    </lineage>
</organism>
<gene>
    <name evidence="1" type="ORF">COV02_01680</name>
</gene>
<dbReference type="Pfam" id="PF13483">
    <property type="entry name" value="Lactamase_B_3"/>
    <property type="match status" value="1"/>
</dbReference>
<dbReference type="EMBL" id="PFER01000026">
    <property type="protein sequence ID" value="PJE73598.1"/>
    <property type="molecule type" value="Genomic_DNA"/>
</dbReference>
<evidence type="ECO:0000313" key="2">
    <source>
        <dbReference type="Proteomes" id="UP000230959"/>
    </source>
</evidence>
<dbReference type="Gene3D" id="3.60.15.10">
    <property type="entry name" value="Ribonuclease Z/Hydroxyacylglutathione hydrolase-like"/>
    <property type="match status" value="1"/>
</dbReference>
<dbReference type="PANTHER" id="PTHR39189:SF1">
    <property type="entry name" value="UPF0173 METAL-DEPENDENT HYDROLASE YTKL"/>
    <property type="match status" value="1"/>
</dbReference>
<dbReference type="AlphaFoldDB" id="A0A2M8LAG5"/>
<proteinExistence type="predicted"/>
<dbReference type="Proteomes" id="UP000230959">
    <property type="component" value="Unassembled WGS sequence"/>
</dbReference>
<reference evidence="2" key="1">
    <citation type="submission" date="2017-09" db="EMBL/GenBank/DDBJ databases">
        <title>Depth-based differentiation of microbial function through sediment-hosted aquifers and enrichment of novel symbionts in the deep terrestrial subsurface.</title>
        <authorList>
            <person name="Probst A.J."/>
            <person name="Ladd B."/>
            <person name="Jarett J.K."/>
            <person name="Geller-Mcgrath D.E."/>
            <person name="Sieber C.M.K."/>
            <person name="Emerson J.B."/>
            <person name="Anantharaman K."/>
            <person name="Thomas B.C."/>
            <person name="Malmstrom R."/>
            <person name="Stieglmeier M."/>
            <person name="Klingl A."/>
            <person name="Woyke T."/>
            <person name="Ryan C.M."/>
            <person name="Banfield J.F."/>
        </authorList>
    </citation>
    <scope>NUCLEOTIDE SEQUENCE [LARGE SCALE GENOMIC DNA]</scope>
</reference>
<name>A0A2M8LAG5_9BACT</name>
<comment type="caution">
    <text evidence="1">The sequence shown here is derived from an EMBL/GenBank/DDBJ whole genome shotgun (WGS) entry which is preliminary data.</text>
</comment>
<accession>A0A2M8LAG5</accession>
<evidence type="ECO:0008006" key="3">
    <source>
        <dbReference type="Google" id="ProtNLM"/>
    </source>
</evidence>
<evidence type="ECO:0000313" key="1">
    <source>
        <dbReference type="EMBL" id="PJE73598.1"/>
    </source>
</evidence>
<dbReference type="InterPro" id="IPR036866">
    <property type="entry name" value="RibonucZ/Hydroxyglut_hydro"/>
</dbReference>
<sequence length="203" mass="21788">MIITYYGASCFKVQSGDIVVAFNPPAKDSSFKSPRFQTDIALISSSGKDYNGAENLAGKNSNEIPFVIDGAGEYEVGGMHIKGIAAEGNTIYVLSLENINLCHLGALNGDVNADIMEKIGNSDVVFMPVGGETMGVVDYEKASGIAAKIAAKVIIPSQYEEKSLKQFIKEFGAGDVEPLDKFTFKKKDIIDRKGEVVILKPVV</sequence>
<dbReference type="PANTHER" id="PTHR39189">
    <property type="entry name" value="UPF0173 METAL-DEPENDENT HYDROLASE YTKL"/>
    <property type="match status" value="1"/>
</dbReference>